<keyword evidence="1" id="KW-0812">Transmembrane</keyword>
<sequence>MHLIGLLITELIIAETIRNVTGQLAGQVGNTAAGVVNTIGDVAQGVRAGVFGQNLPSESGYQSGNSNGYNSQMQRPHLPNQNPDLLSPGAFAPASAVSGVMTMNGVNGQSGNNAYNMNPESIGVGVRIFIIFLFFYLFKLRVDK</sequence>
<evidence type="ECO:0000313" key="4">
    <source>
        <dbReference type="Proteomes" id="UP000270094"/>
    </source>
</evidence>
<organism evidence="3 4">
    <name type="scientific">Strongylus vulgaris</name>
    <name type="common">Blood worm</name>
    <dbReference type="NCBI Taxonomy" id="40348"/>
    <lineage>
        <taxon>Eukaryota</taxon>
        <taxon>Metazoa</taxon>
        <taxon>Ecdysozoa</taxon>
        <taxon>Nematoda</taxon>
        <taxon>Chromadorea</taxon>
        <taxon>Rhabditida</taxon>
        <taxon>Rhabditina</taxon>
        <taxon>Rhabditomorpha</taxon>
        <taxon>Strongyloidea</taxon>
        <taxon>Strongylidae</taxon>
        <taxon>Strongylus</taxon>
    </lineage>
</organism>
<keyword evidence="1" id="KW-1133">Transmembrane helix</keyword>
<feature type="signal peptide" evidence="2">
    <location>
        <begin position="1"/>
        <end position="22"/>
    </location>
</feature>
<keyword evidence="1" id="KW-0472">Membrane</keyword>
<proteinExistence type="predicted"/>
<dbReference type="EMBL" id="UYYB01130719">
    <property type="protein sequence ID" value="VDM84511.1"/>
    <property type="molecule type" value="Genomic_DNA"/>
</dbReference>
<reference evidence="3 4" key="1">
    <citation type="submission" date="2018-11" db="EMBL/GenBank/DDBJ databases">
        <authorList>
            <consortium name="Pathogen Informatics"/>
        </authorList>
    </citation>
    <scope>NUCLEOTIDE SEQUENCE [LARGE SCALE GENOMIC DNA]</scope>
</reference>
<protein>
    <submittedName>
        <fullName evidence="3">Uncharacterized protein</fullName>
    </submittedName>
</protein>
<dbReference type="OrthoDB" id="10666211at2759"/>
<evidence type="ECO:0000256" key="2">
    <source>
        <dbReference type="SAM" id="SignalP"/>
    </source>
</evidence>
<evidence type="ECO:0000256" key="1">
    <source>
        <dbReference type="SAM" id="Phobius"/>
    </source>
</evidence>
<gene>
    <name evidence="3" type="ORF">SVUK_LOCUS19509</name>
</gene>
<keyword evidence="2" id="KW-0732">Signal</keyword>
<evidence type="ECO:0000313" key="3">
    <source>
        <dbReference type="EMBL" id="VDM84511.1"/>
    </source>
</evidence>
<keyword evidence="4" id="KW-1185">Reference proteome</keyword>
<dbReference type="AlphaFoldDB" id="A0A3P7JFR0"/>
<accession>A0A3P7JFR0</accession>
<dbReference type="Proteomes" id="UP000270094">
    <property type="component" value="Unassembled WGS sequence"/>
</dbReference>
<feature type="chain" id="PRO_5018166878" evidence="2">
    <location>
        <begin position="23"/>
        <end position="144"/>
    </location>
</feature>
<name>A0A3P7JFR0_STRVU</name>
<feature type="transmembrane region" description="Helical" evidence="1">
    <location>
        <begin position="121"/>
        <end position="138"/>
    </location>
</feature>